<name>A0AAJ5WTW1_9BACT</name>
<dbReference type="Pfam" id="PF07715">
    <property type="entry name" value="Plug"/>
    <property type="match status" value="1"/>
</dbReference>
<sequence length="1018" mass="111796">MRKRSSTRSFYGIVVPMQLQAGKAAHAVFLLIAMLFSTLVSAQTPHTIKGKVTGPKGEALEGVSISVKGAATGTATDAEGNYSLQVANAQVTLLFSSVGYLDAEMPVNGKATIDVQLQVAASDIGEVVVVGYGSQRKKDLTGAVAVVSVNEVTKRQATTIGEAMQGLASGVVVRGGGQPGSEARVEIRGLKNLTGTSPLYVIDGMITSANRDFNPNDVESIQILKDASAAAIYGSRAANGVVIITTKRGKKGPMKVDFSAKSSIQVTPRYNLAGKDEFVALNYMAYDNAGVPRQNLNLDVTTDWQDEAFQTGNMQDYNVSFSGGSDNGSYMVSANYFDNKGTVISTGFNRLSLRVNAQGSKGIFSFGENLALSNARNDEMSGNPYIDVVRLLPTIPVKDPANPGGYGYGSESRARTFGTNPVAIADLEDRSNENFRVRGNLWGELKLAPWLKYRINLGYETSSDNYTYKRKAGNWQLNQAFDPAIYNENRARWQSLLVENTLSFNKRFGKHSVNAVAGQTYQKDDYGQIWGTKRNMLFNTSNGNYYWELDQGNTPQLGGYSQKAAIMSYLGRIEYNFDEKYLFNAVIRRDGSSRLGRGLQWGSFPSVSAAWRISQEDFFDVSWINDLKIRANHGTLGSTSGIGYWDYLPIINTFSTIAMGRNQGVYPGGTQVQLVNENLKWETLTQSNFGVDASILDNKVTITAEYFIANTKDVLYQMPILMTTGNDGGNPPVNAASLKNQGFEFSVTYNGKAREVNYYVTANLTTLNNKVKGLGYGRNDVFTGTTRTTIGSAAASWFLLQTDGLFQTQDEINNYRNKDGVIIQPTAKPGDIRYVDHNGDGQITNDDKVLRGSPWADFELGLNMGASWKNFDLTMNWFGSFGSTLYNGYYALVDRFDDNSNYRSGVKPWTPENPNTGTPRALYASNLNSRGDTDRWLEDGSFMRLKYISLSYSLPTSLLKRIGFSSAQITLSGQNLITITGFNGLDPEFNNGNMFERGFYNMQFPTLKMYSAGLNFGF</sequence>
<evidence type="ECO:0000256" key="7">
    <source>
        <dbReference type="PROSITE-ProRule" id="PRU01360"/>
    </source>
</evidence>
<proteinExistence type="inferred from homology"/>
<dbReference type="SUPFAM" id="SSF49464">
    <property type="entry name" value="Carboxypeptidase regulatory domain-like"/>
    <property type="match status" value="1"/>
</dbReference>
<dbReference type="InterPro" id="IPR008969">
    <property type="entry name" value="CarboxyPept-like_regulatory"/>
</dbReference>
<dbReference type="NCBIfam" id="TIGR04057">
    <property type="entry name" value="SusC_RagA_signa"/>
    <property type="match status" value="1"/>
</dbReference>
<dbReference type="Proteomes" id="UP001220610">
    <property type="component" value="Chromosome"/>
</dbReference>
<keyword evidence="4 7" id="KW-0812">Transmembrane</keyword>
<keyword evidence="2 7" id="KW-0813">Transport</keyword>
<dbReference type="Gene3D" id="2.40.170.20">
    <property type="entry name" value="TonB-dependent receptor, beta-barrel domain"/>
    <property type="match status" value="1"/>
</dbReference>
<dbReference type="InterPro" id="IPR037066">
    <property type="entry name" value="Plug_dom_sf"/>
</dbReference>
<keyword evidence="6 7" id="KW-0998">Cell outer membrane</keyword>
<comment type="subcellular location">
    <subcellularLocation>
        <location evidence="1 7">Cell outer membrane</location>
        <topology evidence="1 7">Multi-pass membrane protein</topology>
    </subcellularLocation>
</comment>
<keyword evidence="5 7" id="KW-0472">Membrane</keyword>
<dbReference type="SUPFAM" id="SSF56935">
    <property type="entry name" value="Porins"/>
    <property type="match status" value="1"/>
</dbReference>
<evidence type="ECO:0000256" key="3">
    <source>
        <dbReference type="ARBA" id="ARBA00022452"/>
    </source>
</evidence>
<dbReference type="PROSITE" id="PS52016">
    <property type="entry name" value="TONB_DEPENDENT_REC_3"/>
    <property type="match status" value="1"/>
</dbReference>
<organism evidence="9 10">
    <name type="scientific">Candidatus Pseudobacter hemicellulosilyticus</name>
    <dbReference type="NCBI Taxonomy" id="3121375"/>
    <lineage>
        <taxon>Bacteria</taxon>
        <taxon>Pseudomonadati</taxon>
        <taxon>Bacteroidota</taxon>
        <taxon>Chitinophagia</taxon>
        <taxon>Chitinophagales</taxon>
        <taxon>Chitinophagaceae</taxon>
        <taxon>Pseudobacter</taxon>
    </lineage>
</organism>
<keyword evidence="3 7" id="KW-1134">Transmembrane beta strand</keyword>
<evidence type="ECO:0000256" key="2">
    <source>
        <dbReference type="ARBA" id="ARBA00022448"/>
    </source>
</evidence>
<dbReference type="InterPro" id="IPR023997">
    <property type="entry name" value="TonB-dep_OMP_SusC/RagA_CS"/>
</dbReference>
<gene>
    <name evidence="9" type="ORF">P0Y53_11440</name>
</gene>
<comment type="similarity">
    <text evidence="7">Belongs to the TonB-dependent receptor family.</text>
</comment>
<dbReference type="Gene3D" id="2.60.40.1120">
    <property type="entry name" value="Carboxypeptidase-like, regulatory domain"/>
    <property type="match status" value="1"/>
</dbReference>
<evidence type="ECO:0000256" key="1">
    <source>
        <dbReference type="ARBA" id="ARBA00004571"/>
    </source>
</evidence>
<dbReference type="Pfam" id="PF13715">
    <property type="entry name" value="CarbopepD_reg_2"/>
    <property type="match status" value="1"/>
</dbReference>
<keyword evidence="9" id="KW-0675">Receptor</keyword>
<accession>A0AAJ5WTW1</accession>
<dbReference type="InterPro" id="IPR012910">
    <property type="entry name" value="Plug_dom"/>
</dbReference>
<dbReference type="NCBIfam" id="TIGR04056">
    <property type="entry name" value="OMP_RagA_SusC"/>
    <property type="match status" value="1"/>
</dbReference>
<dbReference type="InterPro" id="IPR039426">
    <property type="entry name" value="TonB-dep_rcpt-like"/>
</dbReference>
<reference evidence="9" key="1">
    <citation type="submission" date="2023-03" db="EMBL/GenBank/DDBJ databases">
        <title>Andean soil-derived lignocellulolytic bacterial consortium as a source of novel taxa and putative plastic-active enzymes.</title>
        <authorList>
            <person name="Diaz-Garcia L."/>
            <person name="Chuvochina M."/>
            <person name="Feuerriegel G."/>
            <person name="Bunk B."/>
            <person name="Sproer C."/>
            <person name="Streit W.R."/>
            <person name="Rodriguez L.M."/>
            <person name="Overmann J."/>
            <person name="Jimenez D.J."/>
        </authorList>
    </citation>
    <scope>NUCLEOTIDE SEQUENCE</scope>
    <source>
        <strain evidence="9">MAG 7</strain>
    </source>
</reference>
<evidence type="ECO:0000313" key="10">
    <source>
        <dbReference type="Proteomes" id="UP001220610"/>
    </source>
</evidence>
<dbReference type="EMBL" id="CP119311">
    <property type="protein sequence ID" value="WEK38111.1"/>
    <property type="molecule type" value="Genomic_DNA"/>
</dbReference>
<dbReference type="InterPro" id="IPR036942">
    <property type="entry name" value="Beta-barrel_TonB_sf"/>
</dbReference>
<protein>
    <submittedName>
        <fullName evidence="9">TonB-dependent receptor</fullName>
    </submittedName>
</protein>
<dbReference type="GO" id="GO:0009279">
    <property type="term" value="C:cell outer membrane"/>
    <property type="evidence" value="ECO:0007669"/>
    <property type="project" value="UniProtKB-SubCell"/>
</dbReference>
<dbReference type="InterPro" id="IPR023996">
    <property type="entry name" value="TonB-dep_OMP_SusC/RagA"/>
</dbReference>
<dbReference type="Gene3D" id="2.170.130.10">
    <property type="entry name" value="TonB-dependent receptor, plug domain"/>
    <property type="match status" value="1"/>
</dbReference>
<feature type="domain" description="TonB-dependent receptor plug" evidence="8">
    <location>
        <begin position="137"/>
        <end position="241"/>
    </location>
</feature>
<evidence type="ECO:0000256" key="6">
    <source>
        <dbReference type="ARBA" id="ARBA00023237"/>
    </source>
</evidence>
<evidence type="ECO:0000256" key="5">
    <source>
        <dbReference type="ARBA" id="ARBA00023136"/>
    </source>
</evidence>
<evidence type="ECO:0000259" key="8">
    <source>
        <dbReference type="Pfam" id="PF07715"/>
    </source>
</evidence>
<evidence type="ECO:0000313" key="9">
    <source>
        <dbReference type="EMBL" id="WEK38111.1"/>
    </source>
</evidence>
<evidence type="ECO:0000256" key="4">
    <source>
        <dbReference type="ARBA" id="ARBA00022692"/>
    </source>
</evidence>
<dbReference type="AlphaFoldDB" id="A0AAJ5WTW1"/>